<reference evidence="1 2" key="1">
    <citation type="submission" date="2019-04" db="EMBL/GenBank/DDBJ databases">
        <title>Draft genome of the big-headed turtle Platysternon megacephalum.</title>
        <authorList>
            <person name="Gong S."/>
        </authorList>
    </citation>
    <scope>NUCLEOTIDE SEQUENCE [LARGE SCALE GENOMIC DNA]</scope>
    <source>
        <strain evidence="1">DO16091913</strain>
        <tissue evidence="1">Muscle</tissue>
    </source>
</reference>
<comment type="caution">
    <text evidence="1">The sequence shown here is derived from an EMBL/GenBank/DDBJ whole genome shotgun (WGS) entry which is preliminary data.</text>
</comment>
<gene>
    <name evidence="1" type="ORF">DR999_PMT18006</name>
</gene>
<dbReference type="EMBL" id="QXTE01000298">
    <property type="protein sequence ID" value="TFJ99906.1"/>
    <property type="molecule type" value="Genomic_DNA"/>
</dbReference>
<evidence type="ECO:0000313" key="1">
    <source>
        <dbReference type="EMBL" id="TFJ99906.1"/>
    </source>
</evidence>
<protein>
    <submittedName>
        <fullName evidence="1">Salivary glue protein Sgs-3-like</fullName>
    </submittedName>
</protein>
<sequence length="129" mass="13091">MAAAERAEVGCWTYGSVSATAQCFLSTLSGNGAGTGLPPQHRELLRYPVAGAPNVTVASVTTLLFGTVSYFGTDADFGVNTVPGTTNNGGVLSAGRTISTIGTSPLISLGYWDSLVSELGSYSSYSPGS</sequence>
<organism evidence="1 2">
    <name type="scientific">Platysternon megacephalum</name>
    <name type="common">big-headed turtle</name>
    <dbReference type="NCBI Taxonomy" id="55544"/>
    <lineage>
        <taxon>Eukaryota</taxon>
        <taxon>Metazoa</taxon>
        <taxon>Chordata</taxon>
        <taxon>Craniata</taxon>
        <taxon>Vertebrata</taxon>
        <taxon>Euteleostomi</taxon>
        <taxon>Archelosauria</taxon>
        <taxon>Testudinata</taxon>
        <taxon>Testudines</taxon>
        <taxon>Cryptodira</taxon>
        <taxon>Durocryptodira</taxon>
        <taxon>Testudinoidea</taxon>
        <taxon>Platysternidae</taxon>
        <taxon>Platysternon</taxon>
    </lineage>
</organism>
<dbReference type="AlphaFoldDB" id="A0A4D9DRB2"/>
<proteinExistence type="predicted"/>
<evidence type="ECO:0000313" key="2">
    <source>
        <dbReference type="Proteomes" id="UP000297703"/>
    </source>
</evidence>
<keyword evidence="2" id="KW-1185">Reference proteome</keyword>
<accession>A0A4D9DRB2</accession>
<dbReference type="Proteomes" id="UP000297703">
    <property type="component" value="Unassembled WGS sequence"/>
</dbReference>
<name>A0A4D9DRB2_9SAUR</name>
<reference evidence="1 2" key="2">
    <citation type="submission" date="2019-04" db="EMBL/GenBank/DDBJ databases">
        <title>The genome sequence of big-headed turtle.</title>
        <authorList>
            <person name="Gong S."/>
        </authorList>
    </citation>
    <scope>NUCLEOTIDE SEQUENCE [LARGE SCALE GENOMIC DNA]</scope>
    <source>
        <strain evidence="1">DO16091913</strain>
        <tissue evidence="1">Muscle</tissue>
    </source>
</reference>